<dbReference type="GO" id="GO:0007166">
    <property type="term" value="P:cell surface receptor signaling pathway"/>
    <property type="evidence" value="ECO:0007669"/>
    <property type="project" value="InterPro"/>
</dbReference>
<dbReference type="SMART" id="SM00220">
    <property type="entry name" value="S_TKc"/>
    <property type="match status" value="1"/>
</dbReference>
<keyword evidence="4" id="KW-0808">Transferase</keyword>
<dbReference type="PANTHER" id="PTHR27005">
    <property type="entry name" value="WALL-ASSOCIATED RECEPTOR KINASE-LIKE 21"/>
    <property type="match status" value="1"/>
</dbReference>
<dbReference type="GO" id="GO:0005524">
    <property type="term" value="F:ATP binding"/>
    <property type="evidence" value="ECO:0007669"/>
    <property type="project" value="UniProtKB-UniRule"/>
</dbReference>
<evidence type="ECO:0000256" key="5">
    <source>
        <dbReference type="ARBA" id="ARBA00022692"/>
    </source>
</evidence>
<dbReference type="CDD" id="cd00054">
    <property type="entry name" value="EGF_CA"/>
    <property type="match status" value="1"/>
</dbReference>
<evidence type="ECO:0000313" key="20">
    <source>
        <dbReference type="EMBL" id="KAG2576381.1"/>
    </source>
</evidence>
<evidence type="ECO:0000256" key="4">
    <source>
        <dbReference type="ARBA" id="ARBA00022679"/>
    </source>
</evidence>
<name>A0A8T0QT91_PANVG</name>
<organism evidence="20 21">
    <name type="scientific">Panicum virgatum</name>
    <name type="common">Blackwell switchgrass</name>
    <dbReference type="NCBI Taxonomy" id="38727"/>
    <lineage>
        <taxon>Eukaryota</taxon>
        <taxon>Viridiplantae</taxon>
        <taxon>Streptophyta</taxon>
        <taxon>Embryophyta</taxon>
        <taxon>Tracheophyta</taxon>
        <taxon>Spermatophyta</taxon>
        <taxon>Magnoliopsida</taxon>
        <taxon>Liliopsida</taxon>
        <taxon>Poales</taxon>
        <taxon>Poaceae</taxon>
        <taxon>PACMAD clade</taxon>
        <taxon>Panicoideae</taxon>
        <taxon>Panicodae</taxon>
        <taxon>Paniceae</taxon>
        <taxon>Panicinae</taxon>
        <taxon>Panicum</taxon>
        <taxon>Panicum sect. Hiantes</taxon>
    </lineage>
</organism>
<keyword evidence="14" id="KW-0325">Glycoprotein</keyword>
<dbReference type="InterPro" id="IPR025287">
    <property type="entry name" value="WAK_GUB"/>
</dbReference>
<evidence type="ECO:0000256" key="9">
    <source>
        <dbReference type="ARBA" id="ARBA00022777"/>
    </source>
</evidence>
<dbReference type="PROSITE" id="PS00108">
    <property type="entry name" value="PROTEIN_KINASE_ST"/>
    <property type="match status" value="1"/>
</dbReference>
<evidence type="ECO:0000256" key="2">
    <source>
        <dbReference type="ARBA" id="ARBA00022527"/>
    </source>
</evidence>
<dbReference type="SMART" id="SM00179">
    <property type="entry name" value="EGF_CA"/>
    <property type="match status" value="1"/>
</dbReference>
<gene>
    <name evidence="20" type="ORF">PVAP13_6NG017700</name>
</gene>
<evidence type="ECO:0000256" key="1">
    <source>
        <dbReference type="ARBA" id="ARBA00004479"/>
    </source>
</evidence>
<feature type="transmembrane region" description="Helical" evidence="17">
    <location>
        <begin position="544"/>
        <end position="569"/>
    </location>
</feature>
<dbReference type="SMART" id="SM00181">
    <property type="entry name" value="EGF"/>
    <property type="match status" value="3"/>
</dbReference>
<dbReference type="Pfam" id="PF13947">
    <property type="entry name" value="GUB_WAK_bind"/>
    <property type="match status" value="2"/>
</dbReference>
<accession>A0A8T0QT91</accession>
<evidence type="ECO:0000256" key="15">
    <source>
        <dbReference type="PROSITE-ProRule" id="PRU10141"/>
    </source>
</evidence>
<dbReference type="PROSITE" id="PS00107">
    <property type="entry name" value="PROTEIN_KINASE_ATP"/>
    <property type="match status" value="1"/>
</dbReference>
<dbReference type="Gene3D" id="1.10.510.10">
    <property type="entry name" value="Transferase(Phosphotransferase) domain 1"/>
    <property type="match status" value="1"/>
</dbReference>
<feature type="signal peptide" evidence="18">
    <location>
        <begin position="1"/>
        <end position="21"/>
    </location>
</feature>
<feature type="chain" id="PRO_5035763937" description="Protein kinase domain-containing protein" evidence="18">
    <location>
        <begin position="22"/>
        <end position="966"/>
    </location>
</feature>
<dbReference type="Pfam" id="PF00069">
    <property type="entry name" value="Pkinase"/>
    <property type="match status" value="1"/>
</dbReference>
<dbReference type="PANTHER" id="PTHR27005:SF296">
    <property type="entry name" value="CALCIUM BINDING EGF DOMAIN CONTAINING PROTEIN, EXPRESSED"/>
    <property type="match status" value="1"/>
</dbReference>
<dbReference type="GO" id="GO:0004674">
    <property type="term" value="F:protein serine/threonine kinase activity"/>
    <property type="evidence" value="ECO:0007669"/>
    <property type="project" value="UniProtKB-KW"/>
</dbReference>
<protein>
    <recommendedName>
        <fullName evidence="19">Protein kinase domain-containing protein</fullName>
    </recommendedName>
</protein>
<dbReference type="InterPro" id="IPR017441">
    <property type="entry name" value="Protein_kinase_ATP_BS"/>
</dbReference>
<keyword evidence="7" id="KW-0677">Repeat</keyword>
<evidence type="ECO:0000256" key="6">
    <source>
        <dbReference type="ARBA" id="ARBA00022729"/>
    </source>
</evidence>
<evidence type="ECO:0000313" key="21">
    <source>
        <dbReference type="Proteomes" id="UP000823388"/>
    </source>
</evidence>
<evidence type="ECO:0000256" key="14">
    <source>
        <dbReference type="ARBA" id="ARBA00023180"/>
    </source>
</evidence>
<keyword evidence="2" id="KW-0723">Serine/threonine-protein kinase</keyword>
<feature type="domain" description="Protein kinase" evidence="19">
    <location>
        <begin position="622"/>
        <end position="897"/>
    </location>
</feature>
<keyword evidence="8 15" id="KW-0547">Nucleotide-binding</keyword>
<dbReference type="InterPro" id="IPR000719">
    <property type="entry name" value="Prot_kinase_dom"/>
</dbReference>
<dbReference type="GO" id="GO:0030247">
    <property type="term" value="F:polysaccharide binding"/>
    <property type="evidence" value="ECO:0007669"/>
    <property type="project" value="InterPro"/>
</dbReference>
<dbReference type="GO" id="GO:0005509">
    <property type="term" value="F:calcium ion binding"/>
    <property type="evidence" value="ECO:0007669"/>
    <property type="project" value="InterPro"/>
</dbReference>
<evidence type="ECO:0000256" key="11">
    <source>
        <dbReference type="ARBA" id="ARBA00022989"/>
    </source>
</evidence>
<keyword evidence="13" id="KW-1015">Disulfide bond</keyword>
<keyword evidence="10 15" id="KW-0067">ATP-binding</keyword>
<dbReference type="OrthoDB" id="10022113at2759"/>
<keyword evidence="12 17" id="KW-0472">Membrane</keyword>
<keyword evidence="5 17" id="KW-0812">Transmembrane</keyword>
<sequence length="966" mass="106398">MGYSNTMLALLTLASLWAAEARASAVARRGSLRHLATVHKAMARRLETSRSLQSHGARTTSSNGTTLPSAATLAGCPTSCGNLSFEYPFGVGPGCFRGPDFRLFCNSTGQPPKLFLHDGTIEVLDSIEVAGFDLLDTFSYNLLQVSFSQTIPIRSGVDVYNMSLKPPGNSFSIMMGLMVHVIGCDLDVLLKDQDTGSFSPLCTVTCPNKTVAEMVYTQDCDAGGFCCGELSGTTAQALEFQFVPHKRGVTEKVSNLSILWDRINITVMVPLVWSIADHTRCPEGEDRRSTACVSEHSHCESPVLRDAGYACRCDKGYQGNPYILDGCTTDEGYNPKPLKEDCSHQCGNITVPFPFGLEEGCSARRFFQLNCYDPAHSVLQYNDLFRVTNINVTEGLVGIKIDSSLVDAQFSIILKMMTSSKEPDLFVDPLESASFQWAVANLTCQLAKQNTSGYACVSNNSTCISVISSSEDYVGYRCKCSAGFEGNPYIKDDCHDIDECQQTPGICEGICHNTIGSFTCTKCPGHTIYDAKTMQCTSTPKRNLILGIIIGLSCGFGILLFGLSALVLIQRWKRNTRKKLRRKYFQKNQGILLEQLILSDESASDKTRIFSLEELEKATNDFDPTRIVGHGGHGTVYKGILSDQRVVAIKKSKEIKDGEISDFINEVAILSQINHRNIVRLFGCCLESEIPLLVYDFITHGSLHQILHASSSSGFSLSWNDCLRIASEAAGALYYLHSAASISIFHRDVKSSNILLDANYTAKVSDFGASRSVPIDKTHVITNVQGTFGYLDPEYYQTGRLNEKSDVYSFGVVLLELLLRKEPVFSTESGMKQNLCNYFLSEMRTRSSTEIVATEVLQEATQEEIEKVSSLAEMCLRLRGEERPTMKQVDITLQLLLAERMNSSRSDTGDDEQDIQPLLTRRNVVASRRQSLSIELDDGANAAAPQRSYNGSSLEREFLSSASLPR</sequence>
<dbReference type="Gene3D" id="3.30.200.20">
    <property type="entry name" value="Phosphorylase Kinase, domain 1"/>
    <property type="match status" value="1"/>
</dbReference>
<dbReference type="InterPro" id="IPR008271">
    <property type="entry name" value="Ser/Thr_kinase_AS"/>
</dbReference>
<evidence type="ECO:0000256" key="13">
    <source>
        <dbReference type="ARBA" id="ARBA00023157"/>
    </source>
</evidence>
<dbReference type="Pfam" id="PF07645">
    <property type="entry name" value="EGF_CA"/>
    <property type="match status" value="1"/>
</dbReference>
<dbReference type="EMBL" id="CM029048">
    <property type="protein sequence ID" value="KAG2576381.1"/>
    <property type="molecule type" value="Genomic_DNA"/>
</dbReference>
<reference evidence="20" key="1">
    <citation type="submission" date="2020-05" db="EMBL/GenBank/DDBJ databases">
        <title>WGS assembly of Panicum virgatum.</title>
        <authorList>
            <person name="Lovell J.T."/>
            <person name="Jenkins J."/>
            <person name="Shu S."/>
            <person name="Juenger T.E."/>
            <person name="Schmutz J."/>
        </authorList>
    </citation>
    <scope>NUCLEOTIDE SEQUENCE</scope>
    <source>
        <strain evidence="20">AP13</strain>
    </source>
</reference>
<dbReference type="SUPFAM" id="SSF56112">
    <property type="entry name" value="Protein kinase-like (PK-like)"/>
    <property type="match status" value="1"/>
</dbReference>
<dbReference type="InterPro" id="IPR000742">
    <property type="entry name" value="EGF"/>
</dbReference>
<dbReference type="InterPro" id="IPR018097">
    <property type="entry name" value="EGF_Ca-bd_CS"/>
</dbReference>
<evidence type="ECO:0000256" key="8">
    <source>
        <dbReference type="ARBA" id="ARBA00022741"/>
    </source>
</evidence>
<evidence type="ECO:0000256" key="10">
    <source>
        <dbReference type="ARBA" id="ARBA00022840"/>
    </source>
</evidence>
<keyword evidence="21" id="KW-1185">Reference proteome</keyword>
<dbReference type="Gene3D" id="2.10.25.10">
    <property type="entry name" value="Laminin"/>
    <property type="match status" value="2"/>
</dbReference>
<dbReference type="InterPro" id="IPR049883">
    <property type="entry name" value="NOTCH1_EGF-like"/>
</dbReference>
<feature type="region of interest" description="Disordered" evidence="16">
    <location>
        <begin position="935"/>
        <end position="966"/>
    </location>
</feature>
<evidence type="ECO:0000259" key="19">
    <source>
        <dbReference type="PROSITE" id="PS50011"/>
    </source>
</evidence>
<dbReference type="FunFam" id="1.10.510.10:FF:000084">
    <property type="entry name" value="Wall-associated receptor kinase 2"/>
    <property type="match status" value="1"/>
</dbReference>
<keyword evidence="9" id="KW-0418">Kinase</keyword>
<dbReference type="AlphaFoldDB" id="A0A8T0QT91"/>
<proteinExistence type="predicted"/>
<evidence type="ECO:0000256" key="16">
    <source>
        <dbReference type="SAM" id="MobiDB-lite"/>
    </source>
</evidence>
<keyword evidence="6 18" id="KW-0732">Signal</keyword>
<evidence type="ECO:0000256" key="17">
    <source>
        <dbReference type="SAM" id="Phobius"/>
    </source>
</evidence>
<dbReference type="FunFam" id="2.10.25.10:FF:000005">
    <property type="entry name" value="Fibrillin 2"/>
    <property type="match status" value="1"/>
</dbReference>
<keyword evidence="3" id="KW-0245">EGF-like domain</keyword>
<dbReference type="GO" id="GO:0005886">
    <property type="term" value="C:plasma membrane"/>
    <property type="evidence" value="ECO:0007669"/>
    <property type="project" value="TreeGrafter"/>
</dbReference>
<dbReference type="PROSITE" id="PS50011">
    <property type="entry name" value="PROTEIN_KINASE_DOM"/>
    <property type="match status" value="1"/>
</dbReference>
<keyword evidence="11 17" id="KW-1133">Transmembrane helix</keyword>
<dbReference type="InterPro" id="IPR011009">
    <property type="entry name" value="Kinase-like_dom_sf"/>
</dbReference>
<comment type="caution">
    <text evidence="20">The sequence shown here is derived from an EMBL/GenBank/DDBJ whole genome shotgun (WGS) entry which is preliminary data.</text>
</comment>
<feature type="binding site" evidence="15">
    <location>
        <position position="651"/>
    </location>
    <ligand>
        <name>ATP</name>
        <dbReference type="ChEBI" id="CHEBI:30616"/>
    </ligand>
</feature>
<dbReference type="SUPFAM" id="SSF57196">
    <property type="entry name" value="EGF/Laminin"/>
    <property type="match status" value="1"/>
</dbReference>
<evidence type="ECO:0000256" key="18">
    <source>
        <dbReference type="SAM" id="SignalP"/>
    </source>
</evidence>
<dbReference type="Proteomes" id="UP000823388">
    <property type="component" value="Chromosome 6N"/>
</dbReference>
<dbReference type="PROSITE" id="PS01187">
    <property type="entry name" value="EGF_CA"/>
    <property type="match status" value="1"/>
</dbReference>
<comment type="subcellular location">
    <subcellularLocation>
        <location evidence="1">Membrane</location>
        <topology evidence="1">Single-pass type I membrane protein</topology>
    </subcellularLocation>
</comment>
<evidence type="ECO:0000256" key="12">
    <source>
        <dbReference type="ARBA" id="ARBA00023136"/>
    </source>
</evidence>
<dbReference type="InterPro" id="IPR045274">
    <property type="entry name" value="WAK-like"/>
</dbReference>
<dbReference type="InterPro" id="IPR001881">
    <property type="entry name" value="EGF-like_Ca-bd_dom"/>
</dbReference>
<evidence type="ECO:0000256" key="3">
    <source>
        <dbReference type="ARBA" id="ARBA00022536"/>
    </source>
</evidence>
<dbReference type="FunFam" id="3.30.200.20:FF:000043">
    <property type="entry name" value="Wall-associated receptor kinase 2"/>
    <property type="match status" value="1"/>
</dbReference>
<evidence type="ECO:0000256" key="7">
    <source>
        <dbReference type="ARBA" id="ARBA00022737"/>
    </source>
</evidence>